<accession>A0A1Y1UEQ6</accession>
<gene>
    <name evidence="2" type="ORF">BD324DRAFT_628979</name>
</gene>
<dbReference type="Proteomes" id="UP000193218">
    <property type="component" value="Unassembled WGS sequence"/>
</dbReference>
<dbReference type="AlphaFoldDB" id="A0A1Y1UEQ6"/>
<feature type="compositionally biased region" description="Basic and acidic residues" evidence="1">
    <location>
        <begin position="133"/>
        <end position="144"/>
    </location>
</feature>
<evidence type="ECO:0000256" key="1">
    <source>
        <dbReference type="SAM" id="MobiDB-lite"/>
    </source>
</evidence>
<feature type="region of interest" description="Disordered" evidence="1">
    <location>
        <begin position="1"/>
        <end position="27"/>
    </location>
</feature>
<dbReference type="InParanoid" id="A0A1Y1UEQ6"/>
<dbReference type="RefSeq" id="XP_021870570.1">
    <property type="nucleotide sequence ID" value="XM_022016159.1"/>
</dbReference>
<feature type="region of interest" description="Disordered" evidence="1">
    <location>
        <begin position="41"/>
        <end position="153"/>
    </location>
</feature>
<sequence length="153" mass="16422">MASNGGGSVCGQIDPNTSTEQAPYEHGRAVSGIWSELFPAPEIATEKTATSKQLWQDPPDNAESRASEQPAKPGFFQRGAKKPRPKLSYSQLTGYDGQRFDPLQGTNFNTASALSESAGPTGTELEDPQGNTDTERQTATESRNKLSSRCSIL</sequence>
<feature type="compositionally biased region" description="Polar residues" evidence="1">
    <location>
        <begin position="104"/>
        <end position="120"/>
    </location>
</feature>
<reference evidence="2 3" key="1">
    <citation type="submission" date="2017-03" db="EMBL/GenBank/DDBJ databases">
        <title>Widespread Adenine N6-methylation of Active Genes in Fungi.</title>
        <authorList>
            <consortium name="DOE Joint Genome Institute"/>
            <person name="Mondo S.J."/>
            <person name="Dannebaum R.O."/>
            <person name="Kuo R.C."/>
            <person name="Louie K.B."/>
            <person name="Bewick A.J."/>
            <person name="Labutti K."/>
            <person name="Haridas S."/>
            <person name="Kuo A."/>
            <person name="Salamov A."/>
            <person name="Ahrendt S.R."/>
            <person name="Lau R."/>
            <person name="Bowen B.P."/>
            <person name="Lipzen A."/>
            <person name="Sullivan W."/>
            <person name="Andreopoulos W.B."/>
            <person name="Clum A."/>
            <person name="Lindquist E."/>
            <person name="Daum C."/>
            <person name="Northen T.R."/>
            <person name="Ramamoorthy G."/>
            <person name="Schmitz R.J."/>
            <person name="Gryganskyi A."/>
            <person name="Culley D."/>
            <person name="Magnuson J."/>
            <person name="James T.Y."/>
            <person name="O'Malley M.A."/>
            <person name="Stajich J.E."/>
            <person name="Spatafora J.W."/>
            <person name="Visel A."/>
            <person name="Grigoriev I.V."/>
        </authorList>
    </citation>
    <scope>NUCLEOTIDE SEQUENCE [LARGE SCALE GENOMIC DNA]</scope>
    <source>
        <strain evidence="2 3">NRRL Y-17943</strain>
    </source>
</reference>
<comment type="caution">
    <text evidence="2">The sequence shown here is derived from an EMBL/GenBank/DDBJ whole genome shotgun (WGS) entry which is preliminary data.</text>
</comment>
<protein>
    <submittedName>
        <fullName evidence="2">Uncharacterized protein</fullName>
    </submittedName>
</protein>
<evidence type="ECO:0000313" key="2">
    <source>
        <dbReference type="EMBL" id="ORX36469.1"/>
    </source>
</evidence>
<proteinExistence type="predicted"/>
<name>A0A1Y1UEQ6_9TREE</name>
<dbReference type="GeneID" id="33557968"/>
<organism evidence="2 3">
    <name type="scientific">Kockovaella imperatae</name>
    <dbReference type="NCBI Taxonomy" id="4999"/>
    <lineage>
        <taxon>Eukaryota</taxon>
        <taxon>Fungi</taxon>
        <taxon>Dikarya</taxon>
        <taxon>Basidiomycota</taxon>
        <taxon>Agaricomycotina</taxon>
        <taxon>Tremellomycetes</taxon>
        <taxon>Tremellales</taxon>
        <taxon>Cuniculitremaceae</taxon>
        <taxon>Kockovaella</taxon>
    </lineage>
</organism>
<evidence type="ECO:0000313" key="3">
    <source>
        <dbReference type="Proteomes" id="UP000193218"/>
    </source>
</evidence>
<keyword evidence="3" id="KW-1185">Reference proteome</keyword>
<dbReference type="EMBL" id="NBSH01000008">
    <property type="protein sequence ID" value="ORX36469.1"/>
    <property type="molecule type" value="Genomic_DNA"/>
</dbReference>